<protein>
    <submittedName>
        <fullName evidence="1">Uncharacterized protein</fullName>
    </submittedName>
</protein>
<name>A0A3D9HVL6_9PROT</name>
<evidence type="ECO:0000313" key="1">
    <source>
        <dbReference type="EMBL" id="RED53469.1"/>
    </source>
</evidence>
<gene>
    <name evidence="1" type="ORF">DFP90_101258</name>
</gene>
<dbReference type="Proteomes" id="UP000256845">
    <property type="component" value="Unassembled WGS sequence"/>
</dbReference>
<comment type="caution">
    <text evidence="1">The sequence shown here is derived from an EMBL/GenBank/DDBJ whole genome shotgun (WGS) entry which is preliminary data.</text>
</comment>
<keyword evidence="2" id="KW-1185">Reference proteome</keyword>
<dbReference type="AlphaFoldDB" id="A0A3D9HVL6"/>
<dbReference type="OrthoDB" id="7678722at2"/>
<sequence length="97" mass="11013">MKYDVSLIDAQIEHAMKGKMRLGICMDGREAAQVSYDWNDEHFTARFIGHAPSMPVPAHPIAFVAKPLEAIQAMKTERHKLPTDVFYDHQVSFNLAE</sequence>
<proteinExistence type="predicted"/>
<reference evidence="1 2" key="1">
    <citation type="submission" date="2018-07" db="EMBL/GenBank/DDBJ databases">
        <title>Genomic Encyclopedia of Type Strains, Phase III (KMG-III): the genomes of soil and plant-associated and newly described type strains.</title>
        <authorList>
            <person name="Whitman W."/>
        </authorList>
    </citation>
    <scope>NUCLEOTIDE SEQUENCE [LARGE SCALE GENOMIC DNA]</scope>
    <source>
        <strain evidence="1 2">CECT 8488</strain>
    </source>
</reference>
<accession>A0A3D9HVL6</accession>
<dbReference type="EMBL" id="QRDW01000001">
    <property type="protein sequence ID" value="RED53469.1"/>
    <property type="molecule type" value="Genomic_DNA"/>
</dbReference>
<dbReference type="RefSeq" id="WP_115934607.1">
    <property type="nucleotide sequence ID" value="NZ_QRDW01000001.1"/>
</dbReference>
<evidence type="ECO:0000313" key="2">
    <source>
        <dbReference type="Proteomes" id="UP000256845"/>
    </source>
</evidence>
<organism evidence="1 2">
    <name type="scientific">Aestuariispira insulae</name>
    <dbReference type="NCBI Taxonomy" id="1461337"/>
    <lineage>
        <taxon>Bacteria</taxon>
        <taxon>Pseudomonadati</taxon>
        <taxon>Pseudomonadota</taxon>
        <taxon>Alphaproteobacteria</taxon>
        <taxon>Rhodospirillales</taxon>
        <taxon>Kiloniellaceae</taxon>
        <taxon>Aestuariispira</taxon>
    </lineage>
</organism>